<dbReference type="EMBL" id="KN822005">
    <property type="protein sequence ID" value="KIM70134.1"/>
    <property type="molecule type" value="Genomic_DNA"/>
</dbReference>
<feature type="region of interest" description="Disordered" evidence="1">
    <location>
        <begin position="1"/>
        <end position="59"/>
    </location>
</feature>
<keyword evidence="3" id="KW-1185">Reference proteome</keyword>
<evidence type="ECO:0000313" key="2">
    <source>
        <dbReference type="EMBL" id="KIM70134.1"/>
    </source>
</evidence>
<dbReference type="HOGENOM" id="CLU_2962193_0_0_1"/>
<dbReference type="Proteomes" id="UP000053989">
    <property type="component" value="Unassembled WGS sequence"/>
</dbReference>
<accession>A0A0C3EPR6</accession>
<reference evidence="2 3" key="1">
    <citation type="submission" date="2014-04" db="EMBL/GenBank/DDBJ databases">
        <authorList>
            <consortium name="DOE Joint Genome Institute"/>
            <person name="Kuo A."/>
            <person name="Kohler A."/>
            <person name="Nagy L.G."/>
            <person name="Floudas D."/>
            <person name="Copeland A."/>
            <person name="Barry K.W."/>
            <person name="Cichocki N."/>
            <person name="Veneault-Fourrey C."/>
            <person name="LaButti K."/>
            <person name="Lindquist E.A."/>
            <person name="Lipzen A."/>
            <person name="Lundell T."/>
            <person name="Morin E."/>
            <person name="Murat C."/>
            <person name="Sun H."/>
            <person name="Tunlid A."/>
            <person name="Henrissat B."/>
            <person name="Grigoriev I.V."/>
            <person name="Hibbett D.S."/>
            <person name="Martin F."/>
            <person name="Nordberg H.P."/>
            <person name="Cantor M.N."/>
            <person name="Hua S.X."/>
        </authorList>
    </citation>
    <scope>NUCLEOTIDE SEQUENCE [LARGE SCALE GENOMIC DNA]</scope>
    <source>
        <strain evidence="2 3">Foug A</strain>
    </source>
</reference>
<feature type="compositionally biased region" description="Polar residues" evidence="1">
    <location>
        <begin position="18"/>
        <end position="33"/>
    </location>
</feature>
<proteinExistence type="predicted"/>
<feature type="compositionally biased region" description="Basic and acidic residues" evidence="1">
    <location>
        <begin position="36"/>
        <end position="53"/>
    </location>
</feature>
<evidence type="ECO:0000256" key="1">
    <source>
        <dbReference type="SAM" id="MobiDB-lite"/>
    </source>
</evidence>
<organism evidence="2 3">
    <name type="scientific">Scleroderma citrinum Foug A</name>
    <dbReference type="NCBI Taxonomy" id="1036808"/>
    <lineage>
        <taxon>Eukaryota</taxon>
        <taxon>Fungi</taxon>
        <taxon>Dikarya</taxon>
        <taxon>Basidiomycota</taxon>
        <taxon>Agaricomycotina</taxon>
        <taxon>Agaricomycetes</taxon>
        <taxon>Agaricomycetidae</taxon>
        <taxon>Boletales</taxon>
        <taxon>Sclerodermatineae</taxon>
        <taxon>Sclerodermataceae</taxon>
        <taxon>Scleroderma</taxon>
    </lineage>
</organism>
<reference evidence="3" key="2">
    <citation type="submission" date="2015-01" db="EMBL/GenBank/DDBJ databases">
        <title>Evolutionary Origins and Diversification of the Mycorrhizal Mutualists.</title>
        <authorList>
            <consortium name="DOE Joint Genome Institute"/>
            <consortium name="Mycorrhizal Genomics Consortium"/>
            <person name="Kohler A."/>
            <person name="Kuo A."/>
            <person name="Nagy L.G."/>
            <person name="Floudas D."/>
            <person name="Copeland A."/>
            <person name="Barry K.W."/>
            <person name="Cichocki N."/>
            <person name="Veneault-Fourrey C."/>
            <person name="LaButti K."/>
            <person name="Lindquist E.A."/>
            <person name="Lipzen A."/>
            <person name="Lundell T."/>
            <person name="Morin E."/>
            <person name="Murat C."/>
            <person name="Riley R."/>
            <person name="Ohm R."/>
            <person name="Sun H."/>
            <person name="Tunlid A."/>
            <person name="Henrissat B."/>
            <person name="Grigoriev I.V."/>
            <person name="Hibbett D.S."/>
            <person name="Martin F."/>
        </authorList>
    </citation>
    <scope>NUCLEOTIDE SEQUENCE [LARGE SCALE GENOMIC DNA]</scope>
    <source>
        <strain evidence="3">Foug A</strain>
    </source>
</reference>
<gene>
    <name evidence="2" type="ORF">SCLCIDRAFT_1207434</name>
</gene>
<dbReference type="InParanoid" id="A0A0C3EPR6"/>
<sequence length="59" mass="6519">MEAMPYRQGMLTRPPSPSDSSLPVASQSKSTKSYLAKHDNAQDPRRSYQEIHSKGSSPV</sequence>
<protein>
    <submittedName>
        <fullName evidence="2">Uncharacterized protein</fullName>
    </submittedName>
</protein>
<dbReference type="AlphaFoldDB" id="A0A0C3EPR6"/>
<evidence type="ECO:0000313" key="3">
    <source>
        <dbReference type="Proteomes" id="UP000053989"/>
    </source>
</evidence>
<name>A0A0C3EPR6_9AGAM</name>